<keyword evidence="4" id="KW-1185">Reference proteome</keyword>
<dbReference type="InterPro" id="IPR009936">
    <property type="entry name" value="DUF1468"/>
</dbReference>
<evidence type="ECO:0000313" key="3">
    <source>
        <dbReference type="EMBL" id="EGK71816.1"/>
    </source>
</evidence>
<dbReference type="Pfam" id="PF07331">
    <property type="entry name" value="TctB"/>
    <property type="match status" value="1"/>
</dbReference>
<feature type="transmembrane region" description="Helical" evidence="1">
    <location>
        <begin position="54"/>
        <end position="75"/>
    </location>
</feature>
<keyword evidence="1" id="KW-1133">Transmembrane helix</keyword>
<reference evidence="3 4" key="1">
    <citation type="journal article" date="2011" name="J. Bacteriol.">
        <title>Genome sequence of Methyloversatilis universalis FAM5T, a methylotrophic representative of the order Rhodocyclales.</title>
        <authorList>
            <person name="Kittichotirat W."/>
            <person name="Good N.M."/>
            <person name="Hall R."/>
            <person name="Bringel F."/>
            <person name="Lajus A."/>
            <person name="Medigue C."/>
            <person name="Smalley N.E."/>
            <person name="Beck D."/>
            <person name="Bumgarner R."/>
            <person name="Vuilleumier S."/>
            <person name="Kalyuzhnaya M.G."/>
        </authorList>
    </citation>
    <scope>NUCLEOTIDE SEQUENCE [LARGE SCALE GENOMIC DNA]</scope>
    <source>
        <strain evidence="4">ATCC BAA-1314 / JCM 13912 / FAM5</strain>
    </source>
</reference>
<feature type="transmembrane region" description="Helical" evidence="1">
    <location>
        <begin position="130"/>
        <end position="150"/>
    </location>
</feature>
<feature type="domain" description="DUF1468" evidence="2">
    <location>
        <begin position="20"/>
        <end position="159"/>
    </location>
</feature>
<keyword evidence="1" id="KW-0472">Membrane</keyword>
<name>F5RCN6_METUF</name>
<gene>
    <name evidence="3" type="ORF">METUNv1_02040</name>
</gene>
<dbReference type="AlphaFoldDB" id="F5RCN6"/>
<comment type="caution">
    <text evidence="3">The sequence shown here is derived from an EMBL/GenBank/DDBJ whole genome shotgun (WGS) entry which is preliminary data.</text>
</comment>
<dbReference type="eggNOG" id="ENOG5032FF5">
    <property type="taxonomic scope" value="Bacteria"/>
</dbReference>
<dbReference type="Proteomes" id="UP000005019">
    <property type="component" value="Unassembled WGS sequence"/>
</dbReference>
<evidence type="ECO:0000259" key="2">
    <source>
        <dbReference type="Pfam" id="PF07331"/>
    </source>
</evidence>
<accession>F5RCN6</accession>
<dbReference type="RefSeq" id="WP_008061299.1">
    <property type="nucleotide sequence ID" value="NZ_AFHG01000048.1"/>
</dbReference>
<keyword evidence="1" id="KW-0812">Transmembrane</keyword>
<protein>
    <recommendedName>
        <fullName evidence="2">DUF1468 domain-containing protein</fullName>
    </recommendedName>
</protein>
<proteinExistence type="predicted"/>
<dbReference type="EMBL" id="AFHG01000048">
    <property type="protein sequence ID" value="EGK71816.1"/>
    <property type="molecule type" value="Genomic_DNA"/>
</dbReference>
<evidence type="ECO:0000313" key="4">
    <source>
        <dbReference type="Proteomes" id="UP000005019"/>
    </source>
</evidence>
<evidence type="ECO:0000256" key="1">
    <source>
        <dbReference type="SAM" id="Phobius"/>
    </source>
</evidence>
<sequence length="169" mass="18500">MERSEDAAEAGLSNRWPEILVALFLLAVGVIVVSDSMRIGTGWEEGEGPQAGYFPFYIGCILLVSSGWILIGALARISKPQPQFASWVELKSVMQMLVPLSIYIVAVVYLGLYVSSFVLIAYFMKVHGKFGVIGTVLTSVGVPLAAFMLFERWFLVPLPKGPIEQMLGL</sequence>
<dbReference type="OrthoDB" id="6183775at2"/>
<dbReference type="STRING" id="1000565.METUNv1_02040"/>
<feature type="transmembrane region" description="Helical" evidence="1">
    <location>
        <begin position="16"/>
        <end position="34"/>
    </location>
</feature>
<feature type="transmembrane region" description="Helical" evidence="1">
    <location>
        <begin position="96"/>
        <end position="124"/>
    </location>
</feature>
<organism evidence="3 4">
    <name type="scientific">Methyloversatilis universalis (strain ATCC BAA-1314 / DSM 25237 / JCM 13912 / CCUG 52030 / FAM5)</name>
    <dbReference type="NCBI Taxonomy" id="1000565"/>
    <lineage>
        <taxon>Bacteria</taxon>
        <taxon>Pseudomonadati</taxon>
        <taxon>Pseudomonadota</taxon>
        <taxon>Betaproteobacteria</taxon>
        <taxon>Nitrosomonadales</taxon>
        <taxon>Sterolibacteriaceae</taxon>
        <taxon>Methyloversatilis</taxon>
    </lineage>
</organism>